<feature type="compositionally biased region" description="Gly residues" evidence="1">
    <location>
        <begin position="52"/>
        <end position="66"/>
    </location>
</feature>
<proteinExistence type="predicted"/>
<accession>A0A9W6T4M8</accession>
<dbReference type="OrthoDB" id="1932706at2759"/>
<gene>
    <name evidence="3" type="ORF">Amon01_000976000</name>
</gene>
<organism evidence="3 4">
    <name type="scientific">Ambrosiozyma monospora</name>
    <name type="common">Yeast</name>
    <name type="synonym">Endomycopsis monosporus</name>
    <dbReference type="NCBI Taxonomy" id="43982"/>
    <lineage>
        <taxon>Eukaryota</taxon>
        <taxon>Fungi</taxon>
        <taxon>Dikarya</taxon>
        <taxon>Ascomycota</taxon>
        <taxon>Saccharomycotina</taxon>
        <taxon>Pichiomycetes</taxon>
        <taxon>Pichiales</taxon>
        <taxon>Pichiaceae</taxon>
        <taxon>Ambrosiozyma</taxon>
    </lineage>
</organism>
<dbReference type="EMBL" id="BSXU01012849">
    <property type="protein sequence ID" value="GME78145.1"/>
    <property type="molecule type" value="Genomic_DNA"/>
</dbReference>
<protein>
    <submittedName>
        <fullName evidence="3">Unnamed protein product</fullName>
    </submittedName>
</protein>
<feature type="domain" description="Spt20-like SEP" evidence="2">
    <location>
        <begin position="2"/>
        <end position="62"/>
    </location>
</feature>
<name>A0A9W6T4M8_AMBMO</name>
<dbReference type="InterPro" id="IPR046468">
    <property type="entry name" value="Spt20-like_SEP"/>
</dbReference>
<evidence type="ECO:0000313" key="3">
    <source>
        <dbReference type="EMBL" id="GME78145.1"/>
    </source>
</evidence>
<dbReference type="Proteomes" id="UP001165063">
    <property type="component" value="Unassembled WGS sequence"/>
</dbReference>
<keyword evidence="4" id="KW-1185">Reference proteome</keyword>
<evidence type="ECO:0000256" key="1">
    <source>
        <dbReference type="SAM" id="MobiDB-lite"/>
    </source>
</evidence>
<sequence length="87" mass="8732">MYVAKGEIPEALVEVIKDGGIGLFDASLILKVFDHRNMVEVVQPLNGGVNGKSGGAGGAGGNGSATGAGAETKRIQDDSSIISTCTI</sequence>
<dbReference type="AlphaFoldDB" id="A0A9W6T4M8"/>
<evidence type="ECO:0000313" key="4">
    <source>
        <dbReference type="Proteomes" id="UP001165063"/>
    </source>
</evidence>
<evidence type="ECO:0000259" key="2">
    <source>
        <dbReference type="Pfam" id="PF12090"/>
    </source>
</evidence>
<comment type="caution">
    <text evidence="3">The sequence shown here is derived from an EMBL/GenBank/DDBJ whole genome shotgun (WGS) entry which is preliminary data.</text>
</comment>
<dbReference type="Pfam" id="PF12090">
    <property type="entry name" value="Spt20_SEP"/>
    <property type="match status" value="1"/>
</dbReference>
<reference evidence="3" key="1">
    <citation type="submission" date="2023-04" db="EMBL/GenBank/DDBJ databases">
        <title>Ambrosiozyma monospora NBRC 1965.</title>
        <authorList>
            <person name="Ichikawa N."/>
            <person name="Sato H."/>
            <person name="Tonouchi N."/>
        </authorList>
    </citation>
    <scope>NUCLEOTIDE SEQUENCE</scope>
    <source>
        <strain evidence="3">NBRC 1965</strain>
    </source>
</reference>
<feature type="region of interest" description="Disordered" evidence="1">
    <location>
        <begin position="52"/>
        <end position="73"/>
    </location>
</feature>